<keyword evidence="3" id="KW-1185">Reference proteome</keyword>
<organism evidence="2 3">
    <name type="scientific">Sphaerotilus uruguayifluvii</name>
    <dbReference type="NCBI Taxonomy" id="2735897"/>
    <lineage>
        <taxon>Bacteria</taxon>
        <taxon>Pseudomonadati</taxon>
        <taxon>Pseudomonadota</taxon>
        <taxon>Betaproteobacteria</taxon>
        <taxon>Burkholderiales</taxon>
        <taxon>Sphaerotilaceae</taxon>
        <taxon>Sphaerotilus</taxon>
    </lineage>
</organism>
<dbReference type="Pfam" id="PF11736">
    <property type="entry name" value="DUF3299"/>
    <property type="match status" value="1"/>
</dbReference>
<evidence type="ECO:0000313" key="2">
    <source>
        <dbReference type="EMBL" id="NRT58190.1"/>
    </source>
</evidence>
<keyword evidence="1" id="KW-0732">Signal</keyword>
<dbReference type="Proteomes" id="UP001516061">
    <property type="component" value="Unassembled WGS sequence"/>
</dbReference>
<dbReference type="Gene3D" id="2.40.50.870">
    <property type="entry name" value="Protein of unknown function (DUF3299)"/>
    <property type="match status" value="1"/>
</dbReference>
<dbReference type="RefSeq" id="WP_173807222.1">
    <property type="nucleotide sequence ID" value="NZ_JABSNM010000024.1"/>
</dbReference>
<gene>
    <name evidence="2" type="ORF">HNQ01_003956</name>
</gene>
<accession>A0ABX2G9T6</accession>
<feature type="chain" id="PRO_5046679069" description="DUF3299 domain-containing protein" evidence="1">
    <location>
        <begin position="31"/>
        <end position="201"/>
    </location>
</feature>
<dbReference type="InterPro" id="IPR021727">
    <property type="entry name" value="DUF3299"/>
</dbReference>
<feature type="signal peptide" evidence="1">
    <location>
        <begin position="1"/>
        <end position="30"/>
    </location>
</feature>
<proteinExistence type="predicted"/>
<sequence>MRSTTRTTTKAAMLALVAGVALLGAAPARAADPKPAAAKAAPASAVRQLKWEEMVPSGWDPVKILKGRGDLSRLQDGDAKASAMLREVREVWDAAPTRPELDGQKVRLPGYLVPLEGQAGEWKEFLLVPYFGACIHSPPPPANQIVHVKAALPAKGLRSMDTVWITGTMHTERRDTDMGVSGYTVDGAMVEKYVEPPVTPR</sequence>
<reference evidence="2 3" key="1">
    <citation type="submission" date="2020-05" db="EMBL/GenBank/DDBJ databases">
        <title>Genomic Encyclopedia of Type Strains, Phase IV (KMG-V): Genome sequencing to study the core and pangenomes of soil and plant-associated prokaryotes.</title>
        <authorList>
            <person name="Whitman W."/>
        </authorList>
    </citation>
    <scope>NUCLEOTIDE SEQUENCE [LARGE SCALE GENOMIC DNA]</scope>
    <source>
        <strain evidence="2 3">C29</strain>
    </source>
</reference>
<protein>
    <recommendedName>
        <fullName evidence="4">DUF3299 domain-containing protein</fullName>
    </recommendedName>
</protein>
<name>A0ABX2G9T6_9BURK</name>
<evidence type="ECO:0008006" key="4">
    <source>
        <dbReference type="Google" id="ProtNLM"/>
    </source>
</evidence>
<evidence type="ECO:0000313" key="3">
    <source>
        <dbReference type="Proteomes" id="UP001516061"/>
    </source>
</evidence>
<dbReference type="EMBL" id="JABSNM010000024">
    <property type="protein sequence ID" value="NRT58190.1"/>
    <property type="molecule type" value="Genomic_DNA"/>
</dbReference>
<comment type="caution">
    <text evidence="2">The sequence shown here is derived from an EMBL/GenBank/DDBJ whole genome shotgun (WGS) entry which is preliminary data.</text>
</comment>
<evidence type="ECO:0000256" key="1">
    <source>
        <dbReference type="SAM" id="SignalP"/>
    </source>
</evidence>